<dbReference type="FunFam" id="1.10.3470.10:FF:000001">
    <property type="entry name" value="Vitamin B12 ABC transporter permease BtuC"/>
    <property type="match status" value="1"/>
</dbReference>
<evidence type="ECO:0000313" key="9">
    <source>
        <dbReference type="EMBL" id="SOC47616.1"/>
    </source>
</evidence>
<dbReference type="InterPro" id="IPR000522">
    <property type="entry name" value="ABC_transptr_permease_BtuC"/>
</dbReference>
<organism evidence="9 10">
    <name type="scientific">Rhizobium subbaraonis</name>
    <dbReference type="NCBI Taxonomy" id="908946"/>
    <lineage>
        <taxon>Bacteria</taxon>
        <taxon>Pseudomonadati</taxon>
        <taxon>Pseudomonadota</taxon>
        <taxon>Alphaproteobacteria</taxon>
        <taxon>Hyphomicrobiales</taxon>
        <taxon>Rhizobiaceae</taxon>
        <taxon>Rhizobium/Agrobacterium group</taxon>
        <taxon>Rhizobium</taxon>
    </lineage>
</organism>
<evidence type="ECO:0000256" key="5">
    <source>
        <dbReference type="ARBA" id="ARBA00022692"/>
    </source>
</evidence>
<dbReference type="CDD" id="cd06550">
    <property type="entry name" value="TM_ABC_iron-siderophores_like"/>
    <property type="match status" value="1"/>
</dbReference>
<keyword evidence="3" id="KW-0813">Transport</keyword>
<dbReference type="Gene3D" id="1.10.3470.10">
    <property type="entry name" value="ABC transporter involved in vitamin B12 uptake, BtuC"/>
    <property type="match status" value="1"/>
</dbReference>
<feature type="transmembrane region" description="Helical" evidence="8">
    <location>
        <begin position="324"/>
        <end position="346"/>
    </location>
</feature>
<sequence length="355" mass="37104">MTIAIRKVDFVRGDYRRASRYRQLGLALSVLALIALMLLDLTTGPSGMPLNDVLKGLIAGPAGEDRMTATILWQLRMPQTVMGLVVGACLGLAGLQMQTILDNPLASPFTLGFSAAAGFGAALAIMFGGALAIPDYFVVPISAFAMTLVACGLVYLIATLRGASPEILVLGGIAVSFFFQSIQSLLQFLASPEVLQQIVFWLFGSLLKATWTSVSVSGAILLFCLPFVARNCWALTVLKLGDGNARSLGLSVEKVRRETFLLVALLTAAAVSFVGTIGFVGLIAPHVCRLIAGEDHRFALPLSAVIGAVILVGASVFGKFISPAAVIPVGIVTAIAGIPMLFAVILSRGAEGGVK</sequence>
<feature type="transmembrane region" description="Helical" evidence="8">
    <location>
        <begin position="21"/>
        <end position="39"/>
    </location>
</feature>
<evidence type="ECO:0000256" key="2">
    <source>
        <dbReference type="ARBA" id="ARBA00007935"/>
    </source>
</evidence>
<feature type="transmembrane region" description="Helical" evidence="8">
    <location>
        <begin position="260"/>
        <end position="286"/>
    </location>
</feature>
<evidence type="ECO:0000256" key="7">
    <source>
        <dbReference type="ARBA" id="ARBA00023136"/>
    </source>
</evidence>
<keyword evidence="10" id="KW-1185">Reference proteome</keyword>
<dbReference type="PANTHER" id="PTHR30472:SF25">
    <property type="entry name" value="ABC TRANSPORTER PERMEASE PROTEIN MJ0876-RELATED"/>
    <property type="match status" value="1"/>
</dbReference>
<feature type="transmembrane region" description="Helical" evidence="8">
    <location>
        <begin position="298"/>
        <end position="317"/>
    </location>
</feature>
<dbReference type="SUPFAM" id="SSF81345">
    <property type="entry name" value="ABC transporter involved in vitamin B12 uptake, BtuC"/>
    <property type="match status" value="1"/>
</dbReference>
<name>A0A285V3N6_9HYPH</name>
<evidence type="ECO:0000256" key="8">
    <source>
        <dbReference type="SAM" id="Phobius"/>
    </source>
</evidence>
<feature type="transmembrane region" description="Helical" evidence="8">
    <location>
        <begin position="137"/>
        <end position="160"/>
    </location>
</feature>
<dbReference type="Pfam" id="PF01032">
    <property type="entry name" value="FecCD"/>
    <property type="match status" value="1"/>
</dbReference>
<comment type="similarity">
    <text evidence="2">Belongs to the binding-protein-dependent transport system permease family. FecCD subfamily.</text>
</comment>
<gene>
    <name evidence="9" type="ORF">SAMN05892877_13141</name>
</gene>
<reference evidence="9 10" key="1">
    <citation type="submission" date="2017-08" db="EMBL/GenBank/DDBJ databases">
        <authorList>
            <person name="de Groot N.N."/>
        </authorList>
    </citation>
    <scope>NUCLEOTIDE SEQUENCE [LARGE SCALE GENOMIC DNA]</scope>
    <source>
        <strain evidence="9 10">JC85</strain>
    </source>
</reference>
<evidence type="ECO:0000256" key="4">
    <source>
        <dbReference type="ARBA" id="ARBA00022475"/>
    </source>
</evidence>
<dbReference type="GO" id="GO:0022857">
    <property type="term" value="F:transmembrane transporter activity"/>
    <property type="evidence" value="ECO:0007669"/>
    <property type="project" value="InterPro"/>
</dbReference>
<dbReference type="EMBL" id="OBQD01000031">
    <property type="protein sequence ID" value="SOC47616.1"/>
    <property type="molecule type" value="Genomic_DNA"/>
</dbReference>
<keyword evidence="7 8" id="KW-0472">Membrane</keyword>
<dbReference type="Proteomes" id="UP000219167">
    <property type="component" value="Unassembled WGS sequence"/>
</dbReference>
<keyword evidence="5 8" id="KW-0812">Transmembrane</keyword>
<feature type="transmembrane region" description="Helical" evidence="8">
    <location>
        <begin position="109"/>
        <end position="131"/>
    </location>
</feature>
<keyword evidence="6 8" id="KW-1133">Transmembrane helix</keyword>
<feature type="transmembrane region" description="Helical" evidence="8">
    <location>
        <begin position="209"/>
        <end position="229"/>
    </location>
</feature>
<keyword evidence="4" id="KW-1003">Cell membrane</keyword>
<evidence type="ECO:0000313" key="10">
    <source>
        <dbReference type="Proteomes" id="UP000219167"/>
    </source>
</evidence>
<comment type="subcellular location">
    <subcellularLocation>
        <location evidence="1">Cell membrane</location>
        <topology evidence="1">Multi-pass membrane protein</topology>
    </subcellularLocation>
</comment>
<accession>A0A285V3N6</accession>
<dbReference type="RefSeq" id="WP_097143048.1">
    <property type="nucleotide sequence ID" value="NZ_OBQD01000031.1"/>
</dbReference>
<dbReference type="GO" id="GO:0005886">
    <property type="term" value="C:plasma membrane"/>
    <property type="evidence" value="ECO:0007669"/>
    <property type="project" value="UniProtKB-SubCell"/>
</dbReference>
<dbReference type="InterPro" id="IPR037294">
    <property type="entry name" value="ABC_BtuC-like"/>
</dbReference>
<protein>
    <submittedName>
        <fullName evidence="9">Iron complex transport system permease protein</fullName>
    </submittedName>
</protein>
<dbReference type="GO" id="GO:0033214">
    <property type="term" value="P:siderophore-iron import into cell"/>
    <property type="evidence" value="ECO:0007669"/>
    <property type="project" value="TreeGrafter"/>
</dbReference>
<dbReference type="OrthoDB" id="9811975at2"/>
<evidence type="ECO:0000256" key="1">
    <source>
        <dbReference type="ARBA" id="ARBA00004651"/>
    </source>
</evidence>
<proteinExistence type="inferred from homology"/>
<evidence type="ECO:0000256" key="6">
    <source>
        <dbReference type="ARBA" id="ARBA00022989"/>
    </source>
</evidence>
<feature type="transmembrane region" description="Helical" evidence="8">
    <location>
        <begin position="77"/>
        <end position="97"/>
    </location>
</feature>
<feature type="transmembrane region" description="Helical" evidence="8">
    <location>
        <begin position="167"/>
        <end position="189"/>
    </location>
</feature>
<dbReference type="AlphaFoldDB" id="A0A285V3N6"/>
<dbReference type="PANTHER" id="PTHR30472">
    <property type="entry name" value="FERRIC ENTEROBACTIN TRANSPORT SYSTEM PERMEASE PROTEIN"/>
    <property type="match status" value="1"/>
</dbReference>
<evidence type="ECO:0000256" key="3">
    <source>
        <dbReference type="ARBA" id="ARBA00022448"/>
    </source>
</evidence>